<dbReference type="KEGG" id="pkz:C5L36_0E01500"/>
<dbReference type="RefSeq" id="XP_029323563.1">
    <property type="nucleotide sequence ID" value="XM_029467703.1"/>
</dbReference>
<evidence type="ECO:0000313" key="2">
    <source>
        <dbReference type="EMBL" id="KGK40092.1"/>
    </source>
</evidence>
<reference evidence="2" key="2">
    <citation type="submission" date="2014-08" db="EMBL/GenBank/DDBJ databases">
        <title>Exploiting Issatchenkia orientalis SD108 for Succinic Acid Production.</title>
        <authorList>
            <person name="Xiao H."/>
            <person name="Shao Z."/>
            <person name="Jiang Y."/>
            <person name="Dole S."/>
            <person name="Zhao H."/>
        </authorList>
    </citation>
    <scope>NUCLEOTIDE SEQUENCE [LARGE SCALE GENOMIC DNA]</scope>
    <source>
        <strain evidence="2">SD108</strain>
    </source>
</reference>
<keyword evidence="4" id="KW-1185">Reference proteome</keyword>
<dbReference type="Proteomes" id="UP000029867">
    <property type="component" value="Unassembled WGS sequence"/>
</dbReference>
<dbReference type="OrthoDB" id="3991133at2759"/>
<name>A0A099P771_PICKU</name>
<organism evidence="2 3">
    <name type="scientific">Pichia kudriavzevii</name>
    <name type="common">Yeast</name>
    <name type="synonym">Issatchenkia orientalis</name>
    <dbReference type="NCBI Taxonomy" id="4909"/>
    <lineage>
        <taxon>Eukaryota</taxon>
        <taxon>Fungi</taxon>
        <taxon>Dikarya</taxon>
        <taxon>Ascomycota</taxon>
        <taxon>Saccharomycotina</taxon>
        <taxon>Pichiomycetes</taxon>
        <taxon>Pichiales</taxon>
        <taxon>Pichiaceae</taxon>
        <taxon>Pichia</taxon>
    </lineage>
</organism>
<accession>A0A099P771</accession>
<dbReference type="Proteomes" id="UP000249293">
    <property type="component" value="Chromosome 5"/>
</dbReference>
<dbReference type="HOGENOM" id="CLU_1138135_0_0_1"/>
<proteinExistence type="predicted"/>
<gene>
    <name evidence="1" type="ORF">C5L36_0E01500</name>
    <name evidence="2" type="ORF">JL09_g829</name>
</gene>
<dbReference type="AlphaFoldDB" id="A0A099P771"/>
<sequence length="244" mass="29071">MSLVKNNKVFITPTKKLFYTTSPLKRIYGPDGLTTSVLQRHNISRREKLLAAYRNVVRLVKYIQIHNHFRQILVVLAKIRLRQDYKYRRSIFLNTPYNESDFDVRLVNTVNFIHNASLDNPYNETSRPSSLEFKIINSLVQFENTKALPGPLRGRLKSEFVAIEKWRELRGIERAWNMSNADEKTKDERMWWLEGQKLRNDVCFDYLKELQLIEKKTFLDHMVTSMIEYERAIVLLNEECHLFL</sequence>
<protein>
    <recommendedName>
        <fullName evidence="5">Increased recombination centers protein 19</fullName>
    </recommendedName>
</protein>
<dbReference type="VEuPathDB" id="FungiDB:C5L36_0E01500"/>
<reference evidence="1 4" key="3">
    <citation type="submission" date="2018-06" db="EMBL/GenBank/DDBJ databases">
        <title>Population genomics shows no distinction between pathogenic Candida krusei and environmental Pichia kudriavzevii: One species, four names.</title>
        <authorList>
            <person name="Douglass A.P."/>
            <person name="Offei B."/>
            <person name="Braun-Galleani S."/>
            <person name="Coughlan A.Y."/>
            <person name="Martos A."/>
            <person name="Ortiz-Merino R.A."/>
            <person name="Byrne K.P."/>
            <person name="Wolfe K.H."/>
        </authorList>
    </citation>
    <scope>NUCLEOTIDE SEQUENCE [LARGE SCALE GENOMIC DNA]</scope>
    <source>
        <strain evidence="1 4">CBS573</strain>
    </source>
</reference>
<dbReference type="EMBL" id="JQFK01000004">
    <property type="protein sequence ID" value="KGK40092.1"/>
    <property type="molecule type" value="Genomic_DNA"/>
</dbReference>
<evidence type="ECO:0000313" key="3">
    <source>
        <dbReference type="Proteomes" id="UP000029867"/>
    </source>
</evidence>
<evidence type="ECO:0000313" key="4">
    <source>
        <dbReference type="Proteomes" id="UP000249293"/>
    </source>
</evidence>
<dbReference type="EMBL" id="CP028777">
    <property type="protein sequence ID" value="AWU78087.1"/>
    <property type="molecule type" value="Genomic_DNA"/>
</dbReference>
<evidence type="ECO:0000313" key="1">
    <source>
        <dbReference type="EMBL" id="AWU78087.1"/>
    </source>
</evidence>
<evidence type="ECO:0008006" key="5">
    <source>
        <dbReference type="Google" id="ProtNLM"/>
    </source>
</evidence>
<dbReference type="GeneID" id="40385946"/>
<reference evidence="3" key="1">
    <citation type="journal article" date="2014" name="Microb. Cell Fact.">
        <title>Exploiting Issatchenkia orientalis SD108 for succinic acid production.</title>
        <authorList>
            <person name="Xiao H."/>
            <person name="Shao Z."/>
            <person name="Jiang Y."/>
            <person name="Dole S."/>
            <person name="Zhao H."/>
        </authorList>
    </citation>
    <scope>NUCLEOTIDE SEQUENCE [LARGE SCALE GENOMIC DNA]</scope>
    <source>
        <strain evidence="3">SD108</strain>
    </source>
</reference>